<name>A0A6H1U264_9CYAN</name>
<keyword evidence="2" id="KW-1185">Reference proteome</keyword>
<dbReference type="EMBL" id="CP051167">
    <property type="protein sequence ID" value="QIZ72921.1"/>
    <property type="molecule type" value="Genomic_DNA"/>
</dbReference>
<evidence type="ECO:0000313" key="1">
    <source>
        <dbReference type="EMBL" id="QIZ72921.1"/>
    </source>
</evidence>
<protein>
    <submittedName>
        <fullName evidence="1">Uncharacterized protein</fullName>
    </submittedName>
</protein>
<dbReference type="KEGG" id="oxy:HCG48_21885"/>
<dbReference type="AlphaFoldDB" id="A0A6H1U264"/>
<proteinExistence type="predicted"/>
<organism evidence="1 2">
    <name type="scientific">Oxynema aestuarii AP17</name>
    <dbReference type="NCBI Taxonomy" id="2064643"/>
    <lineage>
        <taxon>Bacteria</taxon>
        <taxon>Bacillati</taxon>
        <taxon>Cyanobacteriota</taxon>
        <taxon>Cyanophyceae</taxon>
        <taxon>Oscillatoriophycideae</taxon>
        <taxon>Oscillatoriales</taxon>
        <taxon>Oscillatoriaceae</taxon>
        <taxon>Oxynema</taxon>
        <taxon>Oxynema aestuarii</taxon>
    </lineage>
</organism>
<sequence length="84" mass="9317">MKIAPSRLGIVAIATAVLARVKFYVRIALFQTGDRLGPLPRSRTRRSLPVEAIAENLTFHDIEPISIAPRLLNSTRRSTLDPPL</sequence>
<gene>
    <name evidence="1" type="ORF">HCG48_21885</name>
</gene>
<dbReference type="Proteomes" id="UP000500857">
    <property type="component" value="Chromosome"/>
</dbReference>
<evidence type="ECO:0000313" key="2">
    <source>
        <dbReference type="Proteomes" id="UP000500857"/>
    </source>
</evidence>
<accession>A0A6H1U264</accession>
<reference evidence="1 2" key="1">
    <citation type="submission" date="2020-04" db="EMBL/GenBank/DDBJ databases">
        <authorList>
            <person name="Basu S."/>
            <person name="Maruthanayagam V."/>
            <person name="Chakraborty S."/>
            <person name="Pramanik A."/>
            <person name="Mukherjee J."/>
            <person name="Brink B."/>
        </authorList>
    </citation>
    <scope>NUCLEOTIDE SEQUENCE [LARGE SCALE GENOMIC DNA]</scope>
    <source>
        <strain evidence="1 2">AP17</strain>
    </source>
</reference>